<evidence type="ECO:0008006" key="3">
    <source>
        <dbReference type="Google" id="ProtNLM"/>
    </source>
</evidence>
<name>A0A9N9YLY6_9HYPO</name>
<protein>
    <recommendedName>
        <fullName evidence="3">Aminoglycoside phosphotransferase domain-containing protein</fullName>
    </recommendedName>
</protein>
<dbReference type="SUPFAM" id="SSF56112">
    <property type="entry name" value="Protein kinase-like (PK-like)"/>
    <property type="match status" value="1"/>
</dbReference>
<keyword evidence="2" id="KW-1185">Reference proteome</keyword>
<dbReference type="OrthoDB" id="5412996at2759"/>
<comment type="caution">
    <text evidence="1">The sequence shown here is derived from an EMBL/GenBank/DDBJ whole genome shotgun (WGS) entry which is preliminary data.</text>
</comment>
<sequence>MTSYDKIAQADADDQCRAWIRRLINAKDEVVAFVDARLDGQGTGEYLGFFKGSFNISFHIGFGGRQPSALIRFAKPGHTVSPWRAEKVTNEVLFIEYLREYTTIPLPCIRCWGSAEEGPQNLGPFIIMDFIEGIRLSTFLKEPTDDDRADLILNPTIDEASLDIIYDQLADIILQLSRLDFPRIGAISRDDASMAWTVSGRLLTYNMNELATNTGYPADQFPTTPFDRASDFFQSIAQQYILHLATQRNLAVNEDEVRRRFVPRYRFEQLIPEYCIENAGPFKVFCDDMQPANMLIDPNTLRITALLDFEFTNSMPAQFVYDPPWWLLLRGPDMWLERYGMDEFLARYVPRMEQFLRALERVEARSASAGDGEPARQPLSKRMRDSWKTGRFWFNYAARTCLDVDLIYWKALHNQGDGNHDDLLDVATRADVELLIEVKMEQWKEYEKECAIRFPE</sequence>
<dbReference type="PANTHER" id="PTHR21310">
    <property type="entry name" value="AMINOGLYCOSIDE PHOSPHOTRANSFERASE-RELATED-RELATED"/>
    <property type="match status" value="1"/>
</dbReference>
<reference evidence="1" key="1">
    <citation type="submission" date="2021-10" db="EMBL/GenBank/DDBJ databases">
        <authorList>
            <person name="Piombo E."/>
        </authorList>
    </citation>
    <scope>NUCLEOTIDE SEQUENCE</scope>
</reference>
<dbReference type="PANTHER" id="PTHR21310:SF37">
    <property type="entry name" value="AMINOGLYCOSIDE PHOSPHOTRANSFERASE DOMAIN-CONTAINING PROTEIN"/>
    <property type="match status" value="1"/>
</dbReference>
<evidence type="ECO:0000313" key="2">
    <source>
        <dbReference type="Proteomes" id="UP000696573"/>
    </source>
</evidence>
<dbReference type="AlphaFoldDB" id="A0A9N9YLY6"/>
<organism evidence="1 2">
    <name type="scientific">Clonostachys rhizophaga</name>
    <dbReference type="NCBI Taxonomy" id="160324"/>
    <lineage>
        <taxon>Eukaryota</taxon>
        <taxon>Fungi</taxon>
        <taxon>Dikarya</taxon>
        <taxon>Ascomycota</taxon>
        <taxon>Pezizomycotina</taxon>
        <taxon>Sordariomycetes</taxon>
        <taxon>Hypocreomycetidae</taxon>
        <taxon>Hypocreales</taxon>
        <taxon>Bionectriaceae</taxon>
        <taxon>Clonostachys</taxon>
    </lineage>
</organism>
<dbReference type="EMBL" id="CABFNQ020000692">
    <property type="protein sequence ID" value="CAH0023441.1"/>
    <property type="molecule type" value="Genomic_DNA"/>
</dbReference>
<accession>A0A9N9YLY6</accession>
<proteinExistence type="predicted"/>
<evidence type="ECO:0000313" key="1">
    <source>
        <dbReference type="EMBL" id="CAH0023441.1"/>
    </source>
</evidence>
<dbReference type="Proteomes" id="UP000696573">
    <property type="component" value="Unassembled WGS sequence"/>
</dbReference>
<gene>
    <name evidence="1" type="ORF">CRHIZ90672A_00010885</name>
</gene>
<dbReference type="InterPro" id="IPR011009">
    <property type="entry name" value="Kinase-like_dom_sf"/>
</dbReference>
<dbReference type="InterPro" id="IPR051678">
    <property type="entry name" value="AGP_Transferase"/>
</dbReference>